<keyword evidence="4" id="KW-0472">Membrane</keyword>
<sequence>MGISNVLLINGLRLRPKVFYNNQCWFSRLLEDTTMNLFGITMAAMAIERMIATVAARNYEKSESEAVSTLLISLQVTQTSVTNKSFSSASEKSLCHFQRQNSV</sequence>
<dbReference type="Pfam" id="PF10292">
    <property type="entry name" value="7TM_GPCR_Srab"/>
    <property type="match status" value="1"/>
</dbReference>
<keyword evidence="5" id="KW-1185">Reference proteome</keyword>
<keyword evidence="2" id="KW-0812">Transmembrane</keyword>
<evidence type="ECO:0000313" key="5">
    <source>
        <dbReference type="Proteomes" id="UP000046393"/>
    </source>
</evidence>
<evidence type="ECO:0000256" key="3">
    <source>
        <dbReference type="ARBA" id="ARBA00022989"/>
    </source>
</evidence>
<dbReference type="Proteomes" id="UP000046393">
    <property type="component" value="Unplaced"/>
</dbReference>
<name>A0A0N5AWH6_9BILA</name>
<reference evidence="6" key="1">
    <citation type="submission" date="2017-02" db="UniProtKB">
        <authorList>
            <consortium name="WormBaseParasite"/>
        </authorList>
    </citation>
    <scope>IDENTIFICATION</scope>
</reference>
<protein>
    <submittedName>
        <fullName evidence="6">Ovule protein</fullName>
    </submittedName>
</protein>
<evidence type="ECO:0000256" key="4">
    <source>
        <dbReference type="ARBA" id="ARBA00023136"/>
    </source>
</evidence>
<organism evidence="5 6">
    <name type="scientific">Syphacia muris</name>
    <dbReference type="NCBI Taxonomy" id="451379"/>
    <lineage>
        <taxon>Eukaryota</taxon>
        <taxon>Metazoa</taxon>
        <taxon>Ecdysozoa</taxon>
        <taxon>Nematoda</taxon>
        <taxon>Chromadorea</taxon>
        <taxon>Rhabditida</taxon>
        <taxon>Spirurina</taxon>
        <taxon>Oxyuridomorpha</taxon>
        <taxon>Oxyuroidea</taxon>
        <taxon>Oxyuridae</taxon>
        <taxon>Syphacia</taxon>
    </lineage>
</organism>
<dbReference type="InterPro" id="IPR019408">
    <property type="entry name" value="7TM_GPCR_serpentine_rcpt_Srab"/>
</dbReference>
<dbReference type="AlphaFoldDB" id="A0A0N5AWH6"/>
<evidence type="ECO:0000256" key="1">
    <source>
        <dbReference type="ARBA" id="ARBA00004141"/>
    </source>
</evidence>
<dbReference type="WBParaSite" id="SMUV_0000927601-mRNA-1">
    <property type="protein sequence ID" value="SMUV_0000927601-mRNA-1"/>
    <property type="gene ID" value="SMUV_0000927601"/>
</dbReference>
<keyword evidence="3" id="KW-1133">Transmembrane helix</keyword>
<dbReference type="GO" id="GO:0016020">
    <property type="term" value="C:membrane"/>
    <property type="evidence" value="ECO:0007669"/>
    <property type="project" value="UniProtKB-SubCell"/>
</dbReference>
<accession>A0A0N5AWH6</accession>
<proteinExistence type="predicted"/>
<comment type="subcellular location">
    <subcellularLocation>
        <location evidence="1">Membrane</location>
        <topology evidence="1">Multi-pass membrane protein</topology>
    </subcellularLocation>
</comment>
<evidence type="ECO:0000256" key="2">
    <source>
        <dbReference type="ARBA" id="ARBA00022692"/>
    </source>
</evidence>
<evidence type="ECO:0000313" key="6">
    <source>
        <dbReference type="WBParaSite" id="SMUV_0000927601-mRNA-1"/>
    </source>
</evidence>